<evidence type="ECO:0000313" key="3">
    <source>
        <dbReference type="Proteomes" id="UP000605846"/>
    </source>
</evidence>
<comment type="caution">
    <text evidence="2">The sequence shown here is derived from an EMBL/GenBank/DDBJ whole genome shotgun (WGS) entry which is preliminary data.</text>
</comment>
<dbReference type="EMBL" id="JABAYA010000051">
    <property type="protein sequence ID" value="KAF7727678.1"/>
    <property type="molecule type" value="Genomic_DNA"/>
</dbReference>
<dbReference type="SUPFAM" id="SSF54768">
    <property type="entry name" value="dsRNA-binding domain-like"/>
    <property type="match status" value="1"/>
</dbReference>
<dbReference type="Proteomes" id="UP000605846">
    <property type="component" value="Unassembled WGS sequence"/>
</dbReference>
<evidence type="ECO:0008006" key="4">
    <source>
        <dbReference type="Google" id="ProtNLM"/>
    </source>
</evidence>
<keyword evidence="3" id="KW-1185">Reference proteome</keyword>
<protein>
    <recommendedName>
        <fullName evidence="4">DRBM domain-containing protein</fullName>
    </recommendedName>
</protein>
<feature type="region of interest" description="Disordered" evidence="1">
    <location>
        <begin position="182"/>
        <end position="210"/>
    </location>
</feature>
<sequence length="296" mass="33479">MAYVQLLHTQAQRAATILRWDPKITYEFKETHDGFFATVEVLRHTFTNPQPFRSKKDAKECVSAIAFGELNMNLPNRRERPPSQNDMLGIIKIWLSASLQARQNAPPSTAIYPILLNELTGILRCEPAQYDRIRLDGSLVTLASVAGRRFGCSLADPQEAQNECARQAIAEIVQHYCDAATAEKSSSRPSPSTSIASHADEVKKRPLVDPTGKSDMAILNEVIQKMGWEPAELDFHEKHQGRQPSFFCELRVNRGPMPPIHIDQPTWHRSKDIAKRHSCALAIQQLCHERILHMDR</sequence>
<feature type="compositionally biased region" description="Basic and acidic residues" evidence="1">
    <location>
        <begin position="198"/>
        <end position="207"/>
    </location>
</feature>
<gene>
    <name evidence="2" type="ORF">EC973_007233</name>
</gene>
<dbReference type="CDD" id="cd00048">
    <property type="entry name" value="DSRM_SF"/>
    <property type="match status" value="1"/>
</dbReference>
<feature type="compositionally biased region" description="Low complexity" evidence="1">
    <location>
        <begin position="187"/>
        <end position="197"/>
    </location>
</feature>
<evidence type="ECO:0000256" key="1">
    <source>
        <dbReference type="SAM" id="MobiDB-lite"/>
    </source>
</evidence>
<dbReference type="Gene3D" id="3.30.160.20">
    <property type="match status" value="1"/>
</dbReference>
<organism evidence="2 3">
    <name type="scientific">Apophysomyces ossiformis</name>
    <dbReference type="NCBI Taxonomy" id="679940"/>
    <lineage>
        <taxon>Eukaryota</taxon>
        <taxon>Fungi</taxon>
        <taxon>Fungi incertae sedis</taxon>
        <taxon>Mucoromycota</taxon>
        <taxon>Mucoromycotina</taxon>
        <taxon>Mucoromycetes</taxon>
        <taxon>Mucorales</taxon>
        <taxon>Mucorineae</taxon>
        <taxon>Mucoraceae</taxon>
        <taxon>Apophysomyces</taxon>
    </lineage>
</organism>
<name>A0A8H7BQ06_9FUNG</name>
<accession>A0A8H7BQ06</accession>
<reference evidence="2" key="1">
    <citation type="submission" date="2020-01" db="EMBL/GenBank/DDBJ databases">
        <title>Genome Sequencing of Three Apophysomyces-Like Fungal Strains Confirms a Novel Fungal Genus in the Mucoromycota with divergent Burkholderia-like Endosymbiotic Bacteria.</title>
        <authorList>
            <person name="Stajich J.E."/>
            <person name="Macias A.M."/>
            <person name="Carter-House D."/>
            <person name="Lovett B."/>
            <person name="Kasson L.R."/>
            <person name="Berry K."/>
            <person name="Grigoriev I."/>
            <person name="Chang Y."/>
            <person name="Spatafora J."/>
            <person name="Kasson M.T."/>
        </authorList>
    </citation>
    <scope>NUCLEOTIDE SEQUENCE</scope>
    <source>
        <strain evidence="2">NRRL A-21654</strain>
    </source>
</reference>
<dbReference type="OrthoDB" id="10344525at2759"/>
<evidence type="ECO:0000313" key="2">
    <source>
        <dbReference type="EMBL" id="KAF7727678.1"/>
    </source>
</evidence>
<proteinExistence type="predicted"/>
<dbReference type="AlphaFoldDB" id="A0A8H7BQ06"/>